<proteinExistence type="predicted"/>
<evidence type="ECO:0000313" key="2">
    <source>
        <dbReference type="Proteomes" id="UP001162164"/>
    </source>
</evidence>
<keyword evidence="2" id="KW-1185">Reference proteome</keyword>
<dbReference type="Proteomes" id="UP001162164">
    <property type="component" value="Unassembled WGS sequence"/>
</dbReference>
<evidence type="ECO:0000313" key="1">
    <source>
        <dbReference type="EMBL" id="KAJ8946979.1"/>
    </source>
</evidence>
<protein>
    <submittedName>
        <fullName evidence="1">Uncharacterized protein</fullName>
    </submittedName>
</protein>
<name>A0ABQ9IPX2_9CUCU</name>
<organism evidence="1 2">
    <name type="scientific">Molorchus minor</name>
    <dbReference type="NCBI Taxonomy" id="1323400"/>
    <lineage>
        <taxon>Eukaryota</taxon>
        <taxon>Metazoa</taxon>
        <taxon>Ecdysozoa</taxon>
        <taxon>Arthropoda</taxon>
        <taxon>Hexapoda</taxon>
        <taxon>Insecta</taxon>
        <taxon>Pterygota</taxon>
        <taxon>Neoptera</taxon>
        <taxon>Endopterygota</taxon>
        <taxon>Coleoptera</taxon>
        <taxon>Polyphaga</taxon>
        <taxon>Cucujiformia</taxon>
        <taxon>Chrysomeloidea</taxon>
        <taxon>Cerambycidae</taxon>
        <taxon>Lamiinae</taxon>
        <taxon>Monochamini</taxon>
        <taxon>Molorchus</taxon>
    </lineage>
</organism>
<dbReference type="EMBL" id="JAPWTJ010004241">
    <property type="protein sequence ID" value="KAJ8946979.1"/>
    <property type="molecule type" value="Genomic_DNA"/>
</dbReference>
<gene>
    <name evidence="1" type="ORF">NQ317_003915</name>
</gene>
<sequence>MEKLKIEMRKQLQEMKEQQISTKNYNFQNHKFDGNINKIHPKVFVQIIINKVKHNKNNIEDIKETIRENLEKDALVWFCGKDHEIENIQDFENLFLKQFWGEYAQNSVREKLYFGKFNYNLSNSLNLYALRLYAIAKHLTPAMEESDIVLYISRHFKAEVAENLAIHNIKTMDQLSNYLNRIERNMNTTQRSNFPIPYQHTKPKH</sequence>
<reference evidence="1" key="1">
    <citation type="journal article" date="2023" name="Insect Mol. Biol.">
        <title>Genome sequencing provides insights into the evolution of gene families encoding plant cell wall-degrading enzymes in longhorned beetles.</title>
        <authorList>
            <person name="Shin N.R."/>
            <person name="Okamura Y."/>
            <person name="Kirsch R."/>
            <person name="Pauchet Y."/>
        </authorList>
    </citation>
    <scope>NUCLEOTIDE SEQUENCE</scope>
    <source>
        <strain evidence="1">MMC_N1</strain>
    </source>
</reference>
<comment type="caution">
    <text evidence="1">The sequence shown here is derived from an EMBL/GenBank/DDBJ whole genome shotgun (WGS) entry which is preliminary data.</text>
</comment>
<accession>A0ABQ9IPX2</accession>